<dbReference type="PANTHER" id="PTHR33164">
    <property type="entry name" value="TRANSCRIPTIONAL REGULATOR, MARR FAMILY"/>
    <property type="match status" value="1"/>
</dbReference>
<dbReference type="InterPro" id="IPR000835">
    <property type="entry name" value="HTH_MarR-typ"/>
</dbReference>
<dbReference type="PANTHER" id="PTHR33164:SF105">
    <property type="entry name" value="TRANSCRIPTIONAL REPRESSOR PROTEIN-RELATED"/>
    <property type="match status" value="1"/>
</dbReference>
<evidence type="ECO:0000256" key="2">
    <source>
        <dbReference type="ARBA" id="ARBA00023125"/>
    </source>
</evidence>
<dbReference type="OrthoDB" id="2287011at2"/>
<gene>
    <name evidence="5" type="ORF">VP06_04860</name>
</gene>
<sequence length="147" mass="15910">MDDLPPEACSCSAVRQAARHLTRLYDGVLAPTGLGLNQYSILAKVDRHGEPSVQQLAALLVMDRSTLGHLLRPLERRGLLTVRPSTSDGRRRVVALTPQGSVLLALAKPLWKSAEEGFQASFGQDEAAGLKKLMRQVTTTDLPATAR</sequence>
<keyword evidence="2" id="KW-0238">DNA-binding</keyword>
<dbReference type="InterPro" id="IPR036388">
    <property type="entry name" value="WH-like_DNA-bd_sf"/>
</dbReference>
<dbReference type="Pfam" id="PF01047">
    <property type="entry name" value="MarR"/>
    <property type="match status" value="1"/>
</dbReference>
<dbReference type="GO" id="GO:0006950">
    <property type="term" value="P:response to stress"/>
    <property type="evidence" value="ECO:0007669"/>
    <property type="project" value="TreeGrafter"/>
</dbReference>
<reference evidence="5 6" key="1">
    <citation type="submission" date="2015-03" db="EMBL/GenBank/DDBJ databases">
        <title>Genome sequencing of Methylobacterium aquaticum DSM16371 type strain.</title>
        <authorList>
            <person name="Chaudhry V."/>
            <person name="Patil P.B."/>
        </authorList>
    </citation>
    <scope>NUCLEOTIDE SEQUENCE [LARGE SCALE GENOMIC DNA]</scope>
    <source>
        <strain evidence="5 6">DSM 16371</strain>
    </source>
</reference>
<dbReference type="Proteomes" id="UP000035929">
    <property type="component" value="Unassembled WGS sequence"/>
</dbReference>
<organism evidence="5 6">
    <name type="scientific">Methylobacterium aquaticum</name>
    <dbReference type="NCBI Taxonomy" id="270351"/>
    <lineage>
        <taxon>Bacteria</taxon>
        <taxon>Pseudomonadati</taxon>
        <taxon>Pseudomonadota</taxon>
        <taxon>Alphaproteobacteria</taxon>
        <taxon>Hyphomicrobiales</taxon>
        <taxon>Methylobacteriaceae</taxon>
        <taxon>Methylobacterium</taxon>
    </lineage>
</organism>
<dbReference type="RefSeq" id="WP_048462713.1">
    <property type="nucleotide sequence ID" value="NZ_LABX01000034.1"/>
</dbReference>
<keyword evidence="1" id="KW-0805">Transcription regulation</keyword>
<evidence type="ECO:0000313" key="6">
    <source>
        <dbReference type="Proteomes" id="UP000035929"/>
    </source>
</evidence>
<dbReference type="InterPro" id="IPR023187">
    <property type="entry name" value="Tscrpt_reg_MarR-type_CS"/>
</dbReference>
<evidence type="ECO:0000256" key="1">
    <source>
        <dbReference type="ARBA" id="ARBA00023015"/>
    </source>
</evidence>
<keyword evidence="3" id="KW-0804">Transcription</keyword>
<dbReference type="EMBL" id="LABX01000034">
    <property type="protein sequence ID" value="KMO39215.1"/>
    <property type="molecule type" value="Genomic_DNA"/>
</dbReference>
<name>A0A0J6SVA7_9HYPH</name>
<dbReference type="GO" id="GO:0003700">
    <property type="term" value="F:DNA-binding transcription factor activity"/>
    <property type="evidence" value="ECO:0007669"/>
    <property type="project" value="InterPro"/>
</dbReference>
<dbReference type="InterPro" id="IPR036390">
    <property type="entry name" value="WH_DNA-bd_sf"/>
</dbReference>
<evidence type="ECO:0000256" key="3">
    <source>
        <dbReference type="ARBA" id="ARBA00023163"/>
    </source>
</evidence>
<dbReference type="PATRIC" id="fig|270351.6.peg.5036"/>
<dbReference type="SMART" id="SM00347">
    <property type="entry name" value="HTH_MARR"/>
    <property type="match status" value="1"/>
</dbReference>
<protein>
    <submittedName>
        <fullName evidence="5">MarR family transcriptional regulator</fullName>
    </submittedName>
</protein>
<dbReference type="AlphaFoldDB" id="A0A0J6SVA7"/>
<dbReference type="PROSITE" id="PS01117">
    <property type="entry name" value="HTH_MARR_1"/>
    <property type="match status" value="1"/>
</dbReference>
<dbReference type="PROSITE" id="PS50995">
    <property type="entry name" value="HTH_MARR_2"/>
    <property type="match status" value="1"/>
</dbReference>
<dbReference type="InterPro" id="IPR039422">
    <property type="entry name" value="MarR/SlyA-like"/>
</dbReference>
<dbReference type="GO" id="GO:0003677">
    <property type="term" value="F:DNA binding"/>
    <property type="evidence" value="ECO:0007669"/>
    <property type="project" value="UniProtKB-KW"/>
</dbReference>
<feature type="domain" description="HTH marR-type" evidence="4">
    <location>
        <begin position="7"/>
        <end position="139"/>
    </location>
</feature>
<dbReference type="Gene3D" id="1.10.10.10">
    <property type="entry name" value="Winged helix-like DNA-binding domain superfamily/Winged helix DNA-binding domain"/>
    <property type="match status" value="1"/>
</dbReference>
<evidence type="ECO:0000259" key="4">
    <source>
        <dbReference type="PROSITE" id="PS50995"/>
    </source>
</evidence>
<dbReference type="SUPFAM" id="SSF46785">
    <property type="entry name" value="Winged helix' DNA-binding domain"/>
    <property type="match status" value="1"/>
</dbReference>
<accession>A0A0J6SVA7</accession>
<proteinExistence type="predicted"/>
<evidence type="ECO:0000313" key="5">
    <source>
        <dbReference type="EMBL" id="KMO39215.1"/>
    </source>
</evidence>
<comment type="caution">
    <text evidence="5">The sequence shown here is derived from an EMBL/GenBank/DDBJ whole genome shotgun (WGS) entry which is preliminary data.</text>
</comment>